<dbReference type="PANTHER" id="PTHR12959:SF11">
    <property type="entry name" value="GPI TRANSAMIDASE COMPONENT PIG-T"/>
    <property type="match status" value="1"/>
</dbReference>
<dbReference type="EMBL" id="KV454485">
    <property type="protein sequence ID" value="ODV59507.1"/>
    <property type="molecule type" value="Genomic_DNA"/>
</dbReference>
<feature type="transmembrane region" description="Helical" evidence="1">
    <location>
        <begin position="531"/>
        <end position="553"/>
    </location>
</feature>
<dbReference type="PANTHER" id="PTHR12959">
    <property type="entry name" value="GPI TRANSAMIDASE COMPONENT PIG-T-RELATED"/>
    <property type="match status" value="1"/>
</dbReference>
<keyword evidence="1" id="KW-0472">Membrane</keyword>
<gene>
    <name evidence="2" type="ORF">ASCRUDRAFT_37102</name>
</gene>
<evidence type="ECO:0000313" key="3">
    <source>
        <dbReference type="Proteomes" id="UP000095038"/>
    </source>
</evidence>
<dbReference type="Pfam" id="PF04113">
    <property type="entry name" value="Gpi16"/>
    <property type="match status" value="1"/>
</dbReference>
<dbReference type="GO" id="GO:0042765">
    <property type="term" value="C:GPI-anchor transamidase complex"/>
    <property type="evidence" value="ECO:0007669"/>
    <property type="project" value="EnsemblFungi"/>
</dbReference>
<dbReference type="RefSeq" id="XP_020045814.1">
    <property type="nucleotide sequence ID" value="XM_020190738.1"/>
</dbReference>
<dbReference type="STRING" id="1344418.A0A1D2VDG9"/>
<dbReference type="InterPro" id="IPR007245">
    <property type="entry name" value="PIG-T"/>
</dbReference>
<organism evidence="2 3">
    <name type="scientific">Ascoidea rubescens DSM 1968</name>
    <dbReference type="NCBI Taxonomy" id="1344418"/>
    <lineage>
        <taxon>Eukaryota</taxon>
        <taxon>Fungi</taxon>
        <taxon>Dikarya</taxon>
        <taxon>Ascomycota</taxon>
        <taxon>Saccharomycotina</taxon>
        <taxon>Saccharomycetes</taxon>
        <taxon>Ascoideaceae</taxon>
        <taxon>Ascoidea</taxon>
    </lineage>
</organism>
<proteinExistence type="predicted"/>
<dbReference type="InParanoid" id="A0A1D2VDG9"/>
<reference evidence="3" key="1">
    <citation type="submission" date="2016-05" db="EMBL/GenBank/DDBJ databases">
        <title>Comparative genomics of biotechnologically important yeasts.</title>
        <authorList>
            <consortium name="DOE Joint Genome Institute"/>
            <person name="Riley R."/>
            <person name="Haridas S."/>
            <person name="Wolfe K.H."/>
            <person name="Lopes M.R."/>
            <person name="Hittinger C.T."/>
            <person name="Goker M."/>
            <person name="Salamov A."/>
            <person name="Wisecaver J."/>
            <person name="Long T.M."/>
            <person name="Aerts A.L."/>
            <person name="Barry K."/>
            <person name="Choi C."/>
            <person name="Clum A."/>
            <person name="Coughlan A.Y."/>
            <person name="Deshpande S."/>
            <person name="Douglass A.P."/>
            <person name="Hanson S.J."/>
            <person name="Klenk H.-P."/>
            <person name="Labutti K."/>
            <person name="Lapidus A."/>
            <person name="Lindquist E."/>
            <person name="Lipzen A."/>
            <person name="Meier-Kolthoff J.P."/>
            <person name="Ohm R.A."/>
            <person name="Otillar R.P."/>
            <person name="Pangilinan J."/>
            <person name="Peng Y."/>
            <person name="Rokas A."/>
            <person name="Rosa C.A."/>
            <person name="Scheuner C."/>
            <person name="Sibirny A.A."/>
            <person name="Slot J.C."/>
            <person name="Stielow J.B."/>
            <person name="Sun H."/>
            <person name="Kurtzman C.P."/>
            <person name="Blackwell M."/>
            <person name="Grigoriev I.V."/>
            <person name="Jeffries T.W."/>
        </authorList>
    </citation>
    <scope>NUCLEOTIDE SEQUENCE [LARGE SCALE GENOMIC DNA]</scope>
    <source>
        <strain evidence="3">DSM 1968</strain>
    </source>
</reference>
<keyword evidence="1" id="KW-1133">Transmembrane helix</keyword>
<dbReference type="OrthoDB" id="331263at2759"/>
<evidence type="ECO:0000256" key="1">
    <source>
        <dbReference type="SAM" id="Phobius"/>
    </source>
</evidence>
<sequence length="593" mass="68291">MDLLYWNISNFVVLVTSLFQLNFIVASCFDKFPAEEKLVLTPLPTNYLLASFMFELDSHSIKKIELDEITNDSNYQAFPKVLGPIFESTNVTELHLKFARGYWDAEKWGKLPNNGEFSGGTGVELWSTIDANSEEEAFAQWEILVNYLSGLFCASMNFIDKTTTTYPQKLFEDTSKYENRYLLRSVLPKEPVCTENLTPFLRLLPTKGKAGISSLLDGHQLFYSPWHSMSIDIKPKLNSSKGELHMSQHIDQLINIPSTFEYFRSPIPKPVSGDALRCDDNKRHDLYYCFPKESINNLSYELKDLFGKEIENRLLIGKGKSEICFDSTEEWKISGVTETIEGISINKEPPFDINLSDKFNVKIETSQSGKVKKIDYPNIFVSRSFTGYREDSGGIRIVFKNPSLERAVRLVYFESLPWYMRIYLHTLELIERLENLIIKEVYFQPSVDRKRPGQIELELIIPPNSIISMNYKFDKSLLLYSEYPPDANHGFELDPSVVKVIGDSSRSEKDYFFRTTSLLLSLPTPDFSMPYNVIIFTSTVMALTYGTIFNLLIKRLINEEETEGNSKNNILKRLKQKFLVKLKSTIQKNKSQQ</sequence>
<keyword evidence="3" id="KW-1185">Reference proteome</keyword>
<accession>A0A1D2VDG9</accession>
<dbReference type="AlphaFoldDB" id="A0A1D2VDG9"/>
<name>A0A1D2VDG9_9ASCO</name>
<protein>
    <submittedName>
        <fullName evidence="2">Transmembrane protein subunit of the glycosylphosphatidylinositol transamidase complex</fullName>
    </submittedName>
</protein>
<keyword evidence="1 2" id="KW-0812">Transmembrane</keyword>
<dbReference type="GeneID" id="30964374"/>
<dbReference type="GO" id="GO:0016255">
    <property type="term" value="P:attachment of GPI anchor to protein"/>
    <property type="evidence" value="ECO:0007669"/>
    <property type="project" value="EnsemblFungi"/>
</dbReference>
<dbReference type="FunCoup" id="A0A1D2VDG9">
    <property type="interactions" value="550"/>
</dbReference>
<dbReference type="Proteomes" id="UP000095038">
    <property type="component" value="Unassembled WGS sequence"/>
</dbReference>
<evidence type="ECO:0000313" key="2">
    <source>
        <dbReference type="EMBL" id="ODV59507.1"/>
    </source>
</evidence>